<accession>A0ABW5NDW9</accession>
<dbReference type="PROSITE" id="PS51257">
    <property type="entry name" value="PROKAR_LIPOPROTEIN"/>
    <property type="match status" value="1"/>
</dbReference>
<comment type="caution">
    <text evidence="2">The sequence shown here is derived from an EMBL/GenBank/DDBJ whole genome shotgun (WGS) entry which is preliminary data.</text>
</comment>
<reference evidence="3" key="1">
    <citation type="journal article" date="2019" name="Int. J. Syst. Evol. Microbiol.">
        <title>The Global Catalogue of Microorganisms (GCM) 10K type strain sequencing project: providing services to taxonomists for standard genome sequencing and annotation.</title>
        <authorList>
            <consortium name="The Broad Institute Genomics Platform"/>
            <consortium name="The Broad Institute Genome Sequencing Center for Infectious Disease"/>
            <person name="Wu L."/>
            <person name="Ma J."/>
        </authorList>
    </citation>
    <scope>NUCLEOTIDE SEQUENCE [LARGE SCALE GENOMIC DNA]</scope>
    <source>
        <strain evidence="3">KCTC 42423</strain>
    </source>
</reference>
<proteinExistence type="predicted"/>
<feature type="chain" id="PRO_5045065019" description="Lipocalin-like domain-containing protein" evidence="1">
    <location>
        <begin position="27"/>
        <end position="168"/>
    </location>
</feature>
<feature type="signal peptide" evidence="1">
    <location>
        <begin position="1"/>
        <end position="26"/>
    </location>
</feature>
<dbReference type="RefSeq" id="WP_378254002.1">
    <property type="nucleotide sequence ID" value="NZ_JBHSJV010000001.1"/>
</dbReference>
<dbReference type="Proteomes" id="UP001597459">
    <property type="component" value="Unassembled WGS sequence"/>
</dbReference>
<evidence type="ECO:0008006" key="4">
    <source>
        <dbReference type="Google" id="ProtNLM"/>
    </source>
</evidence>
<evidence type="ECO:0000313" key="3">
    <source>
        <dbReference type="Proteomes" id="UP001597459"/>
    </source>
</evidence>
<organism evidence="2 3">
    <name type="scientific">Aquimarina hainanensis</name>
    <dbReference type="NCBI Taxonomy" id="1578017"/>
    <lineage>
        <taxon>Bacteria</taxon>
        <taxon>Pseudomonadati</taxon>
        <taxon>Bacteroidota</taxon>
        <taxon>Flavobacteriia</taxon>
        <taxon>Flavobacteriales</taxon>
        <taxon>Flavobacteriaceae</taxon>
        <taxon>Aquimarina</taxon>
    </lineage>
</organism>
<keyword evidence="1" id="KW-0732">Signal</keyword>
<gene>
    <name evidence="2" type="ORF">ACFSTE_22105</name>
</gene>
<dbReference type="EMBL" id="JBHULX010000048">
    <property type="protein sequence ID" value="MFD2593548.1"/>
    <property type="molecule type" value="Genomic_DNA"/>
</dbReference>
<keyword evidence="3" id="KW-1185">Reference proteome</keyword>
<name>A0ABW5NDW9_9FLAO</name>
<sequence length="168" mass="18818">MKLVRKKISYIAFVIIVFLISACSSDDDQVTSIKTETILGQWEMTRAIEVSSGKAIPGFDTKQKLLFNKDNTYKVELQYTEEQEGKIINKSISLPGTWNLEKGNKLALKLDDFGAMGEFISNSATELVNSYYAGTAIVSFSKGELLLIKTIKNEEETMQVGLAYKRLK</sequence>
<evidence type="ECO:0000256" key="1">
    <source>
        <dbReference type="SAM" id="SignalP"/>
    </source>
</evidence>
<protein>
    <recommendedName>
        <fullName evidence="4">Lipocalin-like domain-containing protein</fullName>
    </recommendedName>
</protein>
<evidence type="ECO:0000313" key="2">
    <source>
        <dbReference type="EMBL" id="MFD2593548.1"/>
    </source>
</evidence>